<dbReference type="SUPFAM" id="SSF81321">
    <property type="entry name" value="Family A G protein-coupled receptor-like"/>
    <property type="match status" value="1"/>
</dbReference>
<keyword evidence="8 12" id="KW-0675">Receptor</keyword>
<evidence type="ECO:0000256" key="11">
    <source>
        <dbReference type="ARBA" id="ARBA00025736"/>
    </source>
</evidence>
<dbReference type="GO" id="GO:0007200">
    <property type="term" value="P:phospholipase C-activating G protein-coupled receptor signaling pathway"/>
    <property type="evidence" value="ECO:0007669"/>
    <property type="project" value="TreeGrafter"/>
</dbReference>
<feature type="transmembrane region" description="Helical" evidence="14">
    <location>
        <begin position="226"/>
        <end position="244"/>
    </location>
</feature>
<accession>A0A9Q1GFE2</accession>
<proteinExistence type="inferred from homology"/>
<protein>
    <recommendedName>
        <fullName evidence="15">G-protein coupled receptors family 1 profile domain-containing protein</fullName>
    </recommendedName>
</protein>
<evidence type="ECO:0000256" key="14">
    <source>
        <dbReference type="SAM" id="Phobius"/>
    </source>
</evidence>
<dbReference type="PROSITE" id="PS00237">
    <property type="entry name" value="G_PROTEIN_RECEP_F1_1"/>
    <property type="match status" value="1"/>
</dbReference>
<feature type="transmembrane region" description="Helical" evidence="14">
    <location>
        <begin position="182"/>
        <end position="206"/>
    </location>
</feature>
<dbReference type="InterPro" id="IPR017452">
    <property type="entry name" value="GPCR_Rhodpsn_7TM"/>
</dbReference>
<evidence type="ECO:0000256" key="12">
    <source>
        <dbReference type="RuleBase" id="RU000688"/>
    </source>
</evidence>
<dbReference type="PRINTS" id="PR01476">
    <property type="entry name" value="LTBRECEPTOR"/>
</dbReference>
<sequence length="327" mass="36529">MTRRSVTCMLVLNLAAADALVLLSAPLFIRYLAGRQGWEFGAGLCKTVHYLCCVNMYASIYLICLMSADRWLAVARPFLSQRLRTKRALWTLLLSLWTLAFLLALPMPFYRSNVQPYLHKNVSVYLCTPYHWDSVGHQVFQYLMETILGFLVPFLIIILCYSSIIYRLRSAMFQRKGRGNRIILLILSAFIIFWLPYHIINILQVTGLLQDLPSLQNAAETARPNVTAFAFFSSSVNPVLYVFAGSSHIRTAGLGFMAKLFEGTNSESGSFSRAGSRSSSMTDTSVLQKLSLRLGRRSTRCEGNGAVSGVEPGQRPGQNNLTSTALL</sequence>
<keyword evidence="4 12" id="KW-0812">Transmembrane</keyword>
<dbReference type="GO" id="GO:0004875">
    <property type="term" value="F:complement receptor activity"/>
    <property type="evidence" value="ECO:0007669"/>
    <property type="project" value="TreeGrafter"/>
</dbReference>
<dbReference type="Pfam" id="PF00001">
    <property type="entry name" value="7tm_1"/>
    <property type="match status" value="1"/>
</dbReference>
<keyword evidence="6 12" id="KW-0297">G-protein coupled receptor</keyword>
<keyword evidence="5 14" id="KW-1133">Transmembrane helix</keyword>
<dbReference type="Proteomes" id="UP001152622">
    <property type="component" value="Chromosome 1"/>
</dbReference>
<dbReference type="GO" id="GO:0005886">
    <property type="term" value="C:plasma membrane"/>
    <property type="evidence" value="ECO:0007669"/>
    <property type="project" value="UniProtKB-SubCell"/>
</dbReference>
<evidence type="ECO:0000256" key="5">
    <source>
        <dbReference type="ARBA" id="ARBA00022989"/>
    </source>
</evidence>
<dbReference type="PRINTS" id="PR00237">
    <property type="entry name" value="GPCRRHODOPSN"/>
</dbReference>
<dbReference type="GO" id="GO:0006954">
    <property type="term" value="P:inflammatory response"/>
    <property type="evidence" value="ECO:0007669"/>
    <property type="project" value="TreeGrafter"/>
</dbReference>
<feature type="domain" description="G-protein coupled receptors family 1 profile" evidence="15">
    <location>
        <begin position="1"/>
        <end position="241"/>
    </location>
</feature>
<dbReference type="InterPro" id="IPR000826">
    <property type="entry name" value="Formyl_rcpt-rel"/>
</dbReference>
<name>A0A9Q1GFE2_SYNKA</name>
<keyword evidence="2" id="KW-1003">Cell membrane</keyword>
<dbReference type="GO" id="GO:0004974">
    <property type="term" value="F:leukotriene receptor activity"/>
    <property type="evidence" value="ECO:0007669"/>
    <property type="project" value="InterPro"/>
</dbReference>
<evidence type="ECO:0000256" key="7">
    <source>
        <dbReference type="ARBA" id="ARBA00023136"/>
    </source>
</evidence>
<evidence type="ECO:0000256" key="8">
    <source>
        <dbReference type="ARBA" id="ARBA00023170"/>
    </source>
</evidence>
<evidence type="ECO:0000256" key="3">
    <source>
        <dbReference type="ARBA" id="ARBA00022553"/>
    </source>
</evidence>
<dbReference type="PANTHER" id="PTHR24225:SF72">
    <property type="entry name" value="G-PROTEIN COUPLED RECEPTORS FAMILY 1 PROFILE DOMAIN-CONTAINING PROTEIN-RELATED"/>
    <property type="match status" value="1"/>
</dbReference>
<dbReference type="Gene3D" id="1.20.1070.10">
    <property type="entry name" value="Rhodopsin 7-helix transmembrane proteins"/>
    <property type="match status" value="1"/>
</dbReference>
<evidence type="ECO:0000313" key="16">
    <source>
        <dbReference type="EMBL" id="KAJ8382494.1"/>
    </source>
</evidence>
<dbReference type="PROSITE" id="PS50262">
    <property type="entry name" value="G_PROTEIN_RECEP_F1_2"/>
    <property type="match status" value="1"/>
</dbReference>
<evidence type="ECO:0000256" key="2">
    <source>
        <dbReference type="ARBA" id="ARBA00022475"/>
    </source>
</evidence>
<keyword evidence="3" id="KW-0597">Phosphoprotein</keyword>
<evidence type="ECO:0000256" key="9">
    <source>
        <dbReference type="ARBA" id="ARBA00023180"/>
    </source>
</evidence>
<dbReference type="InterPro" id="IPR003981">
    <property type="entry name" value="Leukotriene_B4_rcpt"/>
</dbReference>
<gene>
    <name evidence="16" type="ORF">SKAU_G00032720</name>
</gene>
<feature type="transmembrane region" description="Helical" evidence="14">
    <location>
        <begin position="139"/>
        <end position="161"/>
    </location>
</feature>
<reference evidence="16" key="1">
    <citation type="journal article" date="2023" name="Science">
        <title>Genome structures resolve the early diversification of teleost fishes.</title>
        <authorList>
            <person name="Parey E."/>
            <person name="Louis A."/>
            <person name="Montfort J."/>
            <person name="Bouchez O."/>
            <person name="Roques C."/>
            <person name="Iampietro C."/>
            <person name="Lluch J."/>
            <person name="Castinel A."/>
            <person name="Donnadieu C."/>
            <person name="Desvignes T."/>
            <person name="Floi Bucao C."/>
            <person name="Jouanno E."/>
            <person name="Wen M."/>
            <person name="Mejri S."/>
            <person name="Dirks R."/>
            <person name="Jansen H."/>
            <person name="Henkel C."/>
            <person name="Chen W.J."/>
            <person name="Zahm M."/>
            <person name="Cabau C."/>
            <person name="Klopp C."/>
            <person name="Thompson A.W."/>
            <person name="Robinson-Rechavi M."/>
            <person name="Braasch I."/>
            <person name="Lecointre G."/>
            <person name="Bobe J."/>
            <person name="Postlethwait J.H."/>
            <person name="Berthelot C."/>
            <person name="Roest Crollius H."/>
            <person name="Guiguen Y."/>
        </authorList>
    </citation>
    <scope>NUCLEOTIDE SEQUENCE</scope>
    <source>
        <strain evidence="16">WJC10195</strain>
    </source>
</reference>
<feature type="transmembrane region" description="Helical" evidence="14">
    <location>
        <begin position="89"/>
        <end position="110"/>
    </location>
</feature>
<dbReference type="AlphaFoldDB" id="A0A9Q1GFE2"/>
<keyword evidence="17" id="KW-1185">Reference proteome</keyword>
<evidence type="ECO:0000259" key="15">
    <source>
        <dbReference type="PROSITE" id="PS50262"/>
    </source>
</evidence>
<comment type="similarity">
    <text evidence="12">Belongs to the G-protein coupled receptor 1 family.</text>
</comment>
<keyword evidence="9" id="KW-0325">Glycoprotein</keyword>
<evidence type="ECO:0000256" key="13">
    <source>
        <dbReference type="SAM" id="MobiDB-lite"/>
    </source>
</evidence>
<keyword evidence="7 14" id="KW-0472">Membrane</keyword>
<comment type="caution">
    <text evidence="16">The sequence shown here is derived from an EMBL/GenBank/DDBJ whole genome shotgun (WGS) entry which is preliminary data.</text>
</comment>
<dbReference type="InterPro" id="IPR000276">
    <property type="entry name" value="GPCR_Rhodpsn"/>
</dbReference>
<feature type="region of interest" description="Disordered" evidence="13">
    <location>
        <begin position="300"/>
        <end position="327"/>
    </location>
</feature>
<evidence type="ECO:0000256" key="4">
    <source>
        <dbReference type="ARBA" id="ARBA00022692"/>
    </source>
</evidence>
<keyword evidence="10 12" id="KW-0807">Transducer</keyword>
<comment type="similarity">
    <text evidence="11">Belongs to the chemokine-like receptor (CMKLR) family.</text>
</comment>
<evidence type="ECO:0000256" key="10">
    <source>
        <dbReference type="ARBA" id="ARBA00023224"/>
    </source>
</evidence>
<dbReference type="GO" id="GO:0007204">
    <property type="term" value="P:positive regulation of cytosolic calcium ion concentration"/>
    <property type="evidence" value="ECO:0007669"/>
    <property type="project" value="TreeGrafter"/>
</dbReference>
<dbReference type="OrthoDB" id="5959154at2759"/>
<evidence type="ECO:0000256" key="1">
    <source>
        <dbReference type="ARBA" id="ARBA00004651"/>
    </source>
</evidence>
<organism evidence="16 17">
    <name type="scientific">Synaphobranchus kaupii</name>
    <name type="common">Kaup's arrowtooth eel</name>
    <dbReference type="NCBI Taxonomy" id="118154"/>
    <lineage>
        <taxon>Eukaryota</taxon>
        <taxon>Metazoa</taxon>
        <taxon>Chordata</taxon>
        <taxon>Craniata</taxon>
        <taxon>Vertebrata</taxon>
        <taxon>Euteleostomi</taxon>
        <taxon>Actinopterygii</taxon>
        <taxon>Neopterygii</taxon>
        <taxon>Teleostei</taxon>
        <taxon>Anguilliformes</taxon>
        <taxon>Synaphobranchidae</taxon>
        <taxon>Synaphobranchus</taxon>
    </lineage>
</organism>
<dbReference type="PANTHER" id="PTHR24225">
    <property type="entry name" value="CHEMOTACTIC RECEPTOR"/>
    <property type="match status" value="1"/>
</dbReference>
<dbReference type="EMBL" id="JAINUF010000001">
    <property type="protein sequence ID" value="KAJ8382494.1"/>
    <property type="molecule type" value="Genomic_DNA"/>
</dbReference>
<evidence type="ECO:0000256" key="6">
    <source>
        <dbReference type="ARBA" id="ARBA00023040"/>
    </source>
</evidence>
<dbReference type="FunFam" id="1.20.1070.10:FF:000109">
    <property type="entry name" value="Leukotriene B4 receptor"/>
    <property type="match status" value="1"/>
</dbReference>
<feature type="compositionally biased region" description="Polar residues" evidence="13">
    <location>
        <begin position="316"/>
        <end position="327"/>
    </location>
</feature>
<comment type="subcellular location">
    <subcellularLocation>
        <location evidence="1">Cell membrane</location>
        <topology evidence="1">Multi-pass membrane protein</topology>
    </subcellularLocation>
</comment>
<feature type="transmembrane region" description="Helical" evidence="14">
    <location>
        <begin position="48"/>
        <end position="68"/>
    </location>
</feature>
<evidence type="ECO:0000313" key="17">
    <source>
        <dbReference type="Proteomes" id="UP001152622"/>
    </source>
</evidence>